<evidence type="ECO:0000256" key="1">
    <source>
        <dbReference type="SAM" id="Phobius"/>
    </source>
</evidence>
<gene>
    <name evidence="2" type="ORF">OSTQU699_LOCUS6329</name>
</gene>
<dbReference type="Proteomes" id="UP000708148">
    <property type="component" value="Unassembled WGS sequence"/>
</dbReference>
<keyword evidence="1" id="KW-0812">Transmembrane</keyword>
<reference evidence="2" key="1">
    <citation type="submission" date="2020-12" db="EMBL/GenBank/DDBJ databases">
        <authorList>
            <person name="Iha C."/>
        </authorList>
    </citation>
    <scope>NUCLEOTIDE SEQUENCE</scope>
</reference>
<evidence type="ECO:0000313" key="2">
    <source>
        <dbReference type="EMBL" id="CAD7700970.1"/>
    </source>
</evidence>
<keyword evidence="3" id="KW-1185">Reference proteome</keyword>
<evidence type="ECO:0000313" key="3">
    <source>
        <dbReference type="Proteomes" id="UP000708148"/>
    </source>
</evidence>
<dbReference type="EMBL" id="CAJHUC010001398">
    <property type="protein sequence ID" value="CAD7700970.1"/>
    <property type="molecule type" value="Genomic_DNA"/>
</dbReference>
<organism evidence="2 3">
    <name type="scientific">Ostreobium quekettii</name>
    <dbReference type="NCBI Taxonomy" id="121088"/>
    <lineage>
        <taxon>Eukaryota</taxon>
        <taxon>Viridiplantae</taxon>
        <taxon>Chlorophyta</taxon>
        <taxon>core chlorophytes</taxon>
        <taxon>Ulvophyceae</taxon>
        <taxon>TCBD clade</taxon>
        <taxon>Bryopsidales</taxon>
        <taxon>Ostreobineae</taxon>
        <taxon>Ostreobiaceae</taxon>
        <taxon>Ostreobium</taxon>
    </lineage>
</organism>
<name>A0A8S1J0N7_9CHLO</name>
<comment type="caution">
    <text evidence="2">The sequence shown here is derived from an EMBL/GenBank/DDBJ whole genome shotgun (WGS) entry which is preliminary data.</text>
</comment>
<keyword evidence="1" id="KW-0472">Membrane</keyword>
<accession>A0A8S1J0N7</accession>
<sequence>MGGVCGPQVVGPLWDLLEVLLFFLFWGERQALRPRSAFLENPLARCWSLPGKLRRFAAAWGSGKNGRGQVEILDNTGVSCMQCSARWSFRWRTAMADPPAG</sequence>
<proteinExistence type="predicted"/>
<feature type="transmembrane region" description="Helical" evidence="1">
    <location>
        <begin position="6"/>
        <end position="26"/>
    </location>
</feature>
<protein>
    <submittedName>
        <fullName evidence="2">Uncharacterized protein</fullName>
    </submittedName>
</protein>
<keyword evidence="1" id="KW-1133">Transmembrane helix</keyword>
<dbReference type="AlphaFoldDB" id="A0A8S1J0N7"/>